<evidence type="ECO:0000313" key="2">
    <source>
        <dbReference type="Proteomes" id="UP000054653"/>
    </source>
</evidence>
<sequence>MIHVRLVKEYSPLQAGGIAPEDFQRQLYTVCYKKLCIRTLVSIGEASIVHIILSTRCFMPAATAVPAVLFKLTRGGCFSRAANAVPLRFVEFNNSNSKLGSKTVQVNKNNLHLHVWLFPTDDKMMS</sequence>
<protein>
    <submittedName>
        <fullName evidence="1">Uncharacterized protein</fullName>
    </submittedName>
</protein>
<accession>A0A0V1CV30</accession>
<dbReference type="Proteomes" id="UP000054653">
    <property type="component" value="Unassembled WGS sequence"/>
</dbReference>
<organism evidence="1 2">
    <name type="scientific">Trichinella britovi</name>
    <name type="common">Parasitic roundworm</name>
    <dbReference type="NCBI Taxonomy" id="45882"/>
    <lineage>
        <taxon>Eukaryota</taxon>
        <taxon>Metazoa</taxon>
        <taxon>Ecdysozoa</taxon>
        <taxon>Nematoda</taxon>
        <taxon>Enoplea</taxon>
        <taxon>Dorylaimia</taxon>
        <taxon>Trichinellida</taxon>
        <taxon>Trichinellidae</taxon>
        <taxon>Trichinella</taxon>
    </lineage>
</organism>
<evidence type="ECO:0000313" key="1">
    <source>
        <dbReference type="EMBL" id="KRY52942.1"/>
    </source>
</evidence>
<gene>
    <name evidence="1" type="ORF">T03_7078</name>
</gene>
<name>A0A0V1CV30_TRIBR</name>
<proteinExistence type="predicted"/>
<reference evidence="1 2" key="1">
    <citation type="submission" date="2015-01" db="EMBL/GenBank/DDBJ databases">
        <title>Evolution of Trichinella species and genotypes.</title>
        <authorList>
            <person name="Korhonen P.K."/>
            <person name="Edoardo P."/>
            <person name="Giuseppe L.R."/>
            <person name="Gasser R.B."/>
        </authorList>
    </citation>
    <scope>NUCLEOTIDE SEQUENCE [LARGE SCALE GENOMIC DNA]</scope>
    <source>
        <strain evidence="1">ISS120</strain>
    </source>
</reference>
<comment type="caution">
    <text evidence="1">The sequence shown here is derived from an EMBL/GenBank/DDBJ whole genome shotgun (WGS) entry which is preliminary data.</text>
</comment>
<keyword evidence="2" id="KW-1185">Reference proteome</keyword>
<dbReference type="EMBL" id="JYDI01000095">
    <property type="protein sequence ID" value="KRY52942.1"/>
    <property type="molecule type" value="Genomic_DNA"/>
</dbReference>
<dbReference type="AlphaFoldDB" id="A0A0V1CV30"/>